<reference evidence="2" key="1">
    <citation type="submission" date="2014-09" db="EMBL/GenBank/DDBJ databases">
        <authorList>
            <person name="Magalhaes I.L.F."/>
            <person name="Oliveira U."/>
            <person name="Santos F.R."/>
            <person name="Vidigal T.H.D.A."/>
            <person name="Brescovit A.D."/>
            <person name="Santos A.J."/>
        </authorList>
    </citation>
    <scope>NUCLEOTIDE SEQUENCE</scope>
    <source>
        <tissue evidence="2">Shoot tissue taken approximately 20 cm above the soil surface</tissue>
    </source>
</reference>
<proteinExistence type="predicted"/>
<organism evidence="2">
    <name type="scientific">Arundo donax</name>
    <name type="common">Giant reed</name>
    <name type="synonym">Donax arundinaceus</name>
    <dbReference type="NCBI Taxonomy" id="35708"/>
    <lineage>
        <taxon>Eukaryota</taxon>
        <taxon>Viridiplantae</taxon>
        <taxon>Streptophyta</taxon>
        <taxon>Embryophyta</taxon>
        <taxon>Tracheophyta</taxon>
        <taxon>Spermatophyta</taxon>
        <taxon>Magnoliopsida</taxon>
        <taxon>Liliopsida</taxon>
        <taxon>Poales</taxon>
        <taxon>Poaceae</taxon>
        <taxon>PACMAD clade</taxon>
        <taxon>Arundinoideae</taxon>
        <taxon>Arundineae</taxon>
        <taxon>Arundo</taxon>
    </lineage>
</organism>
<evidence type="ECO:0000313" key="2">
    <source>
        <dbReference type="EMBL" id="JAE26046.1"/>
    </source>
</evidence>
<protein>
    <submittedName>
        <fullName evidence="1">Umc107b(Croc)</fullName>
    </submittedName>
</protein>
<name>A0A0A9GU10_ARUDO</name>
<accession>A0A0A9GU10</accession>
<reference evidence="2" key="2">
    <citation type="journal article" date="2015" name="Data Brief">
        <title>Shoot transcriptome of the giant reed, Arundo donax.</title>
        <authorList>
            <person name="Barrero R.A."/>
            <person name="Guerrero F.D."/>
            <person name="Moolhuijzen P."/>
            <person name="Goolsby J.A."/>
            <person name="Tidwell J."/>
            <person name="Bellgard S.E."/>
            <person name="Bellgard M.I."/>
        </authorList>
    </citation>
    <scope>NUCLEOTIDE SEQUENCE</scope>
    <source>
        <tissue evidence="2">Shoot tissue taken approximately 20 cm above the soil surface</tissue>
    </source>
</reference>
<dbReference type="EMBL" id="GBRH01181410">
    <property type="protein sequence ID" value="JAE16486.1"/>
    <property type="molecule type" value="Transcribed_RNA"/>
</dbReference>
<evidence type="ECO:0000313" key="1">
    <source>
        <dbReference type="EMBL" id="JAE16486.1"/>
    </source>
</evidence>
<sequence>MSSASSIP</sequence>
<dbReference type="EMBL" id="GBRH01171850">
    <property type="protein sequence ID" value="JAE26046.1"/>
    <property type="molecule type" value="Transcribed_RNA"/>
</dbReference>